<dbReference type="EMBL" id="CP145607">
    <property type="protein sequence ID" value="WWM69628.1"/>
    <property type="molecule type" value="Genomic_DNA"/>
</dbReference>
<keyword evidence="3" id="KW-1185">Reference proteome</keyword>
<dbReference type="RefSeq" id="WP_338501855.1">
    <property type="nucleotide sequence ID" value="NZ_CP145607.1"/>
</dbReference>
<sequence>MLLASDSPPGWPDRDPRPPRIARLIVQPLAVNGEPGGGVRVTGAWTLTSDDPRVMGLSALAVLPGGRLQALSDSGALVTFAKPGGPTQAWVSDLPAGPGYPTFKKYRDSEAMIVDADGLGRLIAFENRHSLWRFEAEGSAKRFPLKLPTGQWSRNKGIEAIVRDPADGSLLLLHEGGHLVLRVSDSPTPEQLPLTGATGGIADAVRLPDGRIVVAVREIGLNGLANKLAWLEPTRTGYRLRNFATLPLGFFDNIEGLAAEQAPDGRTVLWAITDNDGWRRTLLVRMTLDTTKAPARAGA</sequence>
<dbReference type="Pfam" id="PF13449">
    <property type="entry name" value="Phytase-like"/>
    <property type="match status" value="1"/>
</dbReference>
<dbReference type="Proteomes" id="UP001382935">
    <property type="component" value="Chromosome"/>
</dbReference>
<dbReference type="SUPFAM" id="SSF101898">
    <property type="entry name" value="NHL repeat"/>
    <property type="match status" value="1"/>
</dbReference>
<reference evidence="2 3" key="1">
    <citation type="submission" date="2024-02" db="EMBL/GenBank/DDBJ databases">
        <title>Full genome sequence of Sphingomonas kaistensis.</title>
        <authorList>
            <person name="Poletto B.L."/>
            <person name="Silva G."/>
            <person name="Galante D."/>
            <person name="Campos K.R."/>
            <person name="Santos M.B.N."/>
            <person name="Sacchi C.T."/>
        </authorList>
    </citation>
    <scope>NUCLEOTIDE SEQUENCE [LARGE SCALE GENOMIC DNA]</scope>
    <source>
        <strain evidence="2 3">MA4R</strain>
    </source>
</reference>
<evidence type="ECO:0000313" key="3">
    <source>
        <dbReference type="Proteomes" id="UP001382935"/>
    </source>
</evidence>
<gene>
    <name evidence="2" type="ORF">V6R86_02695</name>
</gene>
<protein>
    <submittedName>
        <fullName evidence="2">Esterase-like activity of phytase family protein</fullName>
    </submittedName>
</protein>
<evidence type="ECO:0000259" key="1">
    <source>
        <dbReference type="Pfam" id="PF13449"/>
    </source>
</evidence>
<feature type="domain" description="Phytase-like" evidence="1">
    <location>
        <begin position="53"/>
        <end position="276"/>
    </location>
</feature>
<dbReference type="InterPro" id="IPR027372">
    <property type="entry name" value="Phytase-like_dom"/>
</dbReference>
<proteinExistence type="predicted"/>
<name>A0ABZ2FXR9_9SPHN</name>
<accession>A0ABZ2FXR9</accession>
<organism evidence="2 3">
    <name type="scientific">Sphingomonas kaistensis</name>
    <dbReference type="NCBI Taxonomy" id="298708"/>
    <lineage>
        <taxon>Bacteria</taxon>
        <taxon>Pseudomonadati</taxon>
        <taxon>Pseudomonadota</taxon>
        <taxon>Alphaproteobacteria</taxon>
        <taxon>Sphingomonadales</taxon>
        <taxon>Sphingomonadaceae</taxon>
        <taxon>Sphingomonas</taxon>
    </lineage>
</organism>
<evidence type="ECO:0000313" key="2">
    <source>
        <dbReference type="EMBL" id="WWM69628.1"/>
    </source>
</evidence>